<reference evidence="2 3" key="1">
    <citation type="submission" date="2024-10" db="EMBL/GenBank/DDBJ databases">
        <title>The Natural Products Discovery Center: Release of the First 8490 Sequenced Strains for Exploring Actinobacteria Biosynthetic Diversity.</title>
        <authorList>
            <person name="Kalkreuter E."/>
            <person name="Kautsar S.A."/>
            <person name="Yang D."/>
            <person name="Bader C.D."/>
            <person name="Teijaro C.N."/>
            <person name="Fluegel L."/>
            <person name="Davis C.M."/>
            <person name="Simpson J.R."/>
            <person name="Lauterbach L."/>
            <person name="Steele A.D."/>
            <person name="Gui C."/>
            <person name="Meng S."/>
            <person name="Li G."/>
            <person name="Viehrig K."/>
            <person name="Ye F."/>
            <person name="Su P."/>
            <person name="Kiefer A.F."/>
            <person name="Nichols A."/>
            <person name="Cepeda A.J."/>
            <person name="Yan W."/>
            <person name="Fan B."/>
            <person name="Jiang Y."/>
            <person name="Adhikari A."/>
            <person name="Zheng C.-J."/>
            <person name="Schuster L."/>
            <person name="Cowan T.M."/>
            <person name="Smanski M.J."/>
            <person name="Chevrette M.G."/>
            <person name="De Carvalho L.P.S."/>
            <person name="Shen B."/>
        </authorList>
    </citation>
    <scope>NUCLEOTIDE SEQUENCE [LARGE SCALE GENOMIC DNA]</scope>
    <source>
        <strain evidence="2 3">NPDC000087</strain>
    </source>
</reference>
<dbReference type="Proteomes" id="UP001602245">
    <property type="component" value="Unassembled WGS sequence"/>
</dbReference>
<keyword evidence="1" id="KW-0732">Signal</keyword>
<dbReference type="EMBL" id="JBIAZU010000001">
    <property type="protein sequence ID" value="MFF5288001.1"/>
    <property type="molecule type" value="Genomic_DNA"/>
</dbReference>
<protein>
    <submittedName>
        <fullName evidence="2">Uncharacterized protein</fullName>
    </submittedName>
</protein>
<sequence length="244" mass="25883">MRRTIGILLTAALLAGCAGPASPQATDSPWTTVQADVTGVRPGDNPRELLLDVTVLAGADGCSRNPRIGYNTEENNLIYANVVQDSRLTTTVGACTAHGSAVVPLTSPTPIAGRRVVLNQEIWKPAGASSYERCDKTFGCDPMPADHCDQRWIDVTVGGMDVSRHSHGDVEACDGRWLVMTVPDDPVPCGAGGRDGCTPSVNTRRYFLRWVEPGGWDTVATSKERGCGAVADIPRKLCATLPAP</sequence>
<organism evidence="2 3">
    <name type="scientific">Paractinoplanes globisporus</name>
    <dbReference type="NCBI Taxonomy" id="113565"/>
    <lineage>
        <taxon>Bacteria</taxon>
        <taxon>Bacillati</taxon>
        <taxon>Actinomycetota</taxon>
        <taxon>Actinomycetes</taxon>
        <taxon>Micromonosporales</taxon>
        <taxon>Micromonosporaceae</taxon>
        <taxon>Paractinoplanes</taxon>
    </lineage>
</organism>
<accession>A0ABW6W744</accession>
<evidence type="ECO:0000313" key="3">
    <source>
        <dbReference type="Proteomes" id="UP001602245"/>
    </source>
</evidence>
<gene>
    <name evidence="2" type="ORF">ACFY35_01090</name>
</gene>
<name>A0ABW6W744_9ACTN</name>
<feature type="chain" id="PRO_5045498650" evidence="1">
    <location>
        <begin position="24"/>
        <end position="244"/>
    </location>
</feature>
<comment type="caution">
    <text evidence="2">The sequence shown here is derived from an EMBL/GenBank/DDBJ whole genome shotgun (WGS) entry which is preliminary data.</text>
</comment>
<evidence type="ECO:0000313" key="2">
    <source>
        <dbReference type="EMBL" id="MFF5288001.1"/>
    </source>
</evidence>
<keyword evidence="3" id="KW-1185">Reference proteome</keyword>
<dbReference type="PROSITE" id="PS51257">
    <property type="entry name" value="PROKAR_LIPOPROTEIN"/>
    <property type="match status" value="1"/>
</dbReference>
<feature type="signal peptide" evidence="1">
    <location>
        <begin position="1"/>
        <end position="23"/>
    </location>
</feature>
<evidence type="ECO:0000256" key="1">
    <source>
        <dbReference type="SAM" id="SignalP"/>
    </source>
</evidence>
<dbReference type="RefSeq" id="WP_020518434.1">
    <property type="nucleotide sequence ID" value="NZ_JBIAZU010000001.1"/>
</dbReference>
<proteinExistence type="predicted"/>